<proteinExistence type="predicted"/>
<dbReference type="AlphaFoldDB" id="A0A4R7RZX4"/>
<evidence type="ECO:0000256" key="2">
    <source>
        <dbReference type="ARBA" id="ARBA00023125"/>
    </source>
</evidence>
<dbReference type="SUPFAM" id="SSF46689">
    <property type="entry name" value="Homeodomain-like"/>
    <property type="match status" value="2"/>
</dbReference>
<accession>A0A4R7RZX4</accession>
<dbReference type="Gene3D" id="1.10.10.60">
    <property type="entry name" value="Homeodomain-like"/>
    <property type="match status" value="2"/>
</dbReference>
<keyword evidence="6" id="KW-1185">Reference proteome</keyword>
<keyword evidence="2 5" id="KW-0238">DNA-binding</keyword>
<dbReference type="InterPro" id="IPR020449">
    <property type="entry name" value="Tscrpt_reg_AraC-type_HTH"/>
</dbReference>
<evidence type="ECO:0000256" key="1">
    <source>
        <dbReference type="ARBA" id="ARBA00023015"/>
    </source>
</evidence>
<dbReference type="Pfam" id="PF12833">
    <property type="entry name" value="HTH_18"/>
    <property type="match status" value="1"/>
</dbReference>
<comment type="caution">
    <text evidence="5">The sequence shown here is derived from an EMBL/GenBank/DDBJ whole genome shotgun (WGS) entry which is preliminary data.</text>
</comment>
<keyword evidence="1" id="KW-0805">Transcription regulation</keyword>
<protein>
    <submittedName>
        <fullName evidence="5">AraC-like DNA-binding protein</fullName>
    </submittedName>
</protein>
<dbReference type="PANTHER" id="PTHR43436">
    <property type="entry name" value="ARAC-FAMILY TRANSCRIPTIONAL REGULATOR"/>
    <property type="match status" value="1"/>
</dbReference>
<dbReference type="InterPro" id="IPR018062">
    <property type="entry name" value="HTH_AraC-typ_CS"/>
</dbReference>
<evidence type="ECO:0000256" key="3">
    <source>
        <dbReference type="ARBA" id="ARBA00023163"/>
    </source>
</evidence>
<dbReference type="InterPro" id="IPR009057">
    <property type="entry name" value="Homeodomain-like_sf"/>
</dbReference>
<dbReference type="SMART" id="SM00342">
    <property type="entry name" value="HTH_ARAC"/>
    <property type="match status" value="1"/>
</dbReference>
<gene>
    <name evidence="5" type="ORF">EI77_02087</name>
</gene>
<evidence type="ECO:0000313" key="5">
    <source>
        <dbReference type="EMBL" id="TDU70969.1"/>
    </source>
</evidence>
<dbReference type="GO" id="GO:0043565">
    <property type="term" value="F:sequence-specific DNA binding"/>
    <property type="evidence" value="ECO:0007669"/>
    <property type="project" value="InterPro"/>
</dbReference>
<feature type="domain" description="HTH araC/xylS-type" evidence="4">
    <location>
        <begin position="219"/>
        <end position="316"/>
    </location>
</feature>
<dbReference type="PRINTS" id="PR00032">
    <property type="entry name" value="HTHARAC"/>
</dbReference>
<keyword evidence="3" id="KW-0804">Transcription</keyword>
<dbReference type="PROSITE" id="PS01124">
    <property type="entry name" value="HTH_ARAC_FAMILY_2"/>
    <property type="match status" value="1"/>
</dbReference>
<name>A0A4R7RZX4_9BACT</name>
<reference evidence="5 6" key="1">
    <citation type="submission" date="2019-03" db="EMBL/GenBank/DDBJ databases">
        <title>Genomic Encyclopedia of Archaeal and Bacterial Type Strains, Phase II (KMG-II): from individual species to whole genera.</title>
        <authorList>
            <person name="Goeker M."/>
        </authorList>
    </citation>
    <scope>NUCLEOTIDE SEQUENCE [LARGE SCALE GENOMIC DNA]</scope>
    <source>
        <strain evidence="5 6">ATCC 25309</strain>
    </source>
</reference>
<sequence>MYLWWKYALKGRLILQMKSITQKAKPTPKHRANEPLATVLGQLVREEGFGVSSLPDVRLMYSTETYPSAPVSYDPSIVIIAQGYKHGRLADRAFTYDASHYLVLSLPLPFECQTIGSKEEPMLGMAVRVNPATIAELLLEMDTPPSAIMAPEQAIDAMPLTPELGDAALRLARCLQSPFEARILGPHIIREMTYRALCGGQGPALRALATPQSSFGQIARAMRRIHLDFGSTLDVASLAREAGMSVSTFHAHFKAVTSYPPLRYLQTIRLHKAQVFMVNGMAVAEAANKVGYESPSQFSREFKRLFGGTPKEITSKSKIALSMFA</sequence>
<evidence type="ECO:0000313" key="6">
    <source>
        <dbReference type="Proteomes" id="UP000295662"/>
    </source>
</evidence>
<evidence type="ECO:0000259" key="4">
    <source>
        <dbReference type="PROSITE" id="PS01124"/>
    </source>
</evidence>
<dbReference type="EMBL" id="SOCA01000003">
    <property type="protein sequence ID" value="TDU70969.1"/>
    <property type="molecule type" value="Genomic_DNA"/>
</dbReference>
<dbReference type="PANTHER" id="PTHR43436:SF2">
    <property type="entry name" value="ARAC_XYLS FAMILY TRANSCRIPTIONAL REGULATOR"/>
    <property type="match status" value="1"/>
</dbReference>
<dbReference type="Proteomes" id="UP000295662">
    <property type="component" value="Unassembled WGS sequence"/>
</dbReference>
<organism evidence="5 6">
    <name type="scientific">Prosthecobacter fusiformis</name>
    <dbReference type="NCBI Taxonomy" id="48464"/>
    <lineage>
        <taxon>Bacteria</taxon>
        <taxon>Pseudomonadati</taxon>
        <taxon>Verrucomicrobiota</taxon>
        <taxon>Verrucomicrobiia</taxon>
        <taxon>Verrucomicrobiales</taxon>
        <taxon>Verrucomicrobiaceae</taxon>
        <taxon>Prosthecobacter</taxon>
    </lineage>
</organism>
<dbReference type="PROSITE" id="PS00041">
    <property type="entry name" value="HTH_ARAC_FAMILY_1"/>
    <property type="match status" value="1"/>
</dbReference>
<dbReference type="GO" id="GO:0003700">
    <property type="term" value="F:DNA-binding transcription factor activity"/>
    <property type="evidence" value="ECO:0007669"/>
    <property type="project" value="InterPro"/>
</dbReference>
<dbReference type="InterPro" id="IPR009594">
    <property type="entry name" value="Tscrpt_reg_HTH_AraC_N"/>
</dbReference>
<dbReference type="Pfam" id="PF06719">
    <property type="entry name" value="AraC_N"/>
    <property type="match status" value="1"/>
</dbReference>
<dbReference type="InterPro" id="IPR018060">
    <property type="entry name" value="HTH_AraC"/>
</dbReference>